<gene>
    <name evidence="8" type="ORF">QQS21_001497</name>
</gene>
<comment type="caution">
    <text evidence="8">The sequence shown here is derived from an EMBL/GenBank/DDBJ whole genome shotgun (WGS) entry which is preliminary data.</text>
</comment>
<accession>A0AAJ0CZP7</accession>
<comment type="similarity">
    <text evidence="2">Belongs to the paxM FAD-dependent monooxygenase family.</text>
</comment>
<feature type="domain" description="FAD-binding" evidence="7">
    <location>
        <begin position="14"/>
        <end position="88"/>
    </location>
</feature>
<evidence type="ECO:0000313" key="8">
    <source>
        <dbReference type="EMBL" id="KAK2612559.1"/>
    </source>
</evidence>
<dbReference type="InterPro" id="IPR002938">
    <property type="entry name" value="FAD-bd"/>
</dbReference>
<dbReference type="GO" id="GO:0071949">
    <property type="term" value="F:FAD binding"/>
    <property type="evidence" value="ECO:0007669"/>
    <property type="project" value="InterPro"/>
</dbReference>
<protein>
    <recommendedName>
        <fullName evidence="7">FAD-binding domain-containing protein</fullName>
    </recommendedName>
</protein>
<sequence length="139" mass="15614">MLQQADPKTYLQREYKSTPPYVKDRVCTMSDAAHAMTPFIASGAANAFEDAMVLAALLNALSPSEDIAGAFRTYDAAGRPRYQTIVDTSKELGYMRCGVNKDAGQDPRKPLQIMGTWWEFLRNLHNHGALDKFIQMRRV</sequence>
<evidence type="ECO:0000256" key="5">
    <source>
        <dbReference type="ARBA" id="ARBA00023002"/>
    </source>
</evidence>
<dbReference type="GO" id="GO:0004497">
    <property type="term" value="F:monooxygenase activity"/>
    <property type="evidence" value="ECO:0007669"/>
    <property type="project" value="UniProtKB-KW"/>
</dbReference>
<dbReference type="SUPFAM" id="SSF51905">
    <property type="entry name" value="FAD/NAD(P)-binding domain"/>
    <property type="match status" value="1"/>
</dbReference>
<evidence type="ECO:0000313" key="9">
    <source>
        <dbReference type="Proteomes" id="UP001251528"/>
    </source>
</evidence>
<dbReference type="Gene3D" id="3.50.50.60">
    <property type="entry name" value="FAD/NAD(P)-binding domain"/>
    <property type="match status" value="1"/>
</dbReference>
<keyword evidence="6" id="KW-0503">Monooxygenase</keyword>
<evidence type="ECO:0000256" key="1">
    <source>
        <dbReference type="ARBA" id="ARBA00001974"/>
    </source>
</evidence>
<dbReference type="PANTHER" id="PTHR46720">
    <property type="entry name" value="HYDROXYLASE, PUTATIVE (AFU_ORTHOLOGUE AFUA_3G01460)-RELATED"/>
    <property type="match status" value="1"/>
</dbReference>
<dbReference type="Proteomes" id="UP001251528">
    <property type="component" value="Unassembled WGS sequence"/>
</dbReference>
<dbReference type="InterPro" id="IPR051104">
    <property type="entry name" value="FAD_monoxygenase"/>
</dbReference>
<keyword evidence="3" id="KW-0285">Flavoprotein</keyword>
<dbReference type="InterPro" id="IPR036188">
    <property type="entry name" value="FAD/NAD-bd_sf"/>
</dbReference>
<keyword evidence="9" id="KW-1185">Reference proteome</keyword>
<evidence type="ECO:0000256" key="2">
    <source>
        <dbReference type="ARBA" id="ARBA00007992"/>
    </source>
</evidence>
<organism evidence="8 9">
    <name type="scientific">Conoideocrella luteorostrata</name>
    <dbReference type="NCBI Taxonomy" id="1105319"/>
    <lineage>
        <taxon>Eukaryota</taxon>
        <taxon>Fungi</taxon>
        <taxon>Dikarya</taxon>
        <taxon>Ascomycota</taxon>
        <taxon>Pezizomycotina</taxon>
        <taxon>Sordariomycetes</taxon>
        <taxon>Hypocreomycetidae</taxon>
        <taxon>Hypocreales</taxon>
        <taxon>Clavicipitaceae</taxon>
        <taxon>Conoideocrella</taxon>
    </lineage>
</organism>
<evidence type="ECO:0000259" key="7">
    <source>
        <dbReference type="Pfam" id="PF01494"/>
    </source>
</evidence>
<dbReference type="PANTHER" id="PTHR46720:SF3">
    <property type="entry name" value="FAD-BINDING DOMAIN-CONTAINING PROTEIN-RELATED"/>
    <property type="match status" value="1"/>
</dbReference>
<name>A0AAJ0CZP7_9HYPO</name>
<keyword evidence="5" id="KW-0560">Oxidoreductase</keyword>
<keyword evidence="4" id="KW-0274">FAD</keyword>
<dbReference type="EMBL" id="JASWJB010000015">
    <property type="protein sequence ID" value="KAK2612559.1"/>
    <property type="molecule type" value="Genomic_DNA"/>
</dbReference>
<dbReference type="GO" id="GO:0044550">
    <property type="term" value="P:secondary metabolite biosynthetic process"/>
    <property type="evidence" value="ECO:0007669"/>
    <property type="project" value="TreeGrafter"/>
</dbReference>
<evidence type="ECO:0000256" key="6">
    <source>
        <dbReference type="ARBA" id="ARBA00023033"/>
    </source>
</evidence>
<reference evidence="8" key="1">
    <citation type="submission" date="2023-06" db="EMBL/GenBank/DDBJ databases">
        <title>Conoideocrella luteorostrata (Hypocreales: Clavicipitaceae), a potential biocontrol fungus for elongate hemlock scale in United States Christmas tree production areas.</title>
        <authorList>
            <person name="Barrett H."/>
            <person name="Lovett B."/>
            <person name="Macias A.M."/>
            <person name="Stajich J.E."/>
            <person name="Kasson M.T."/>
        </authorList>
    </citation>
    <scope>NUCLEOTIDE SEQUENCE</scope>
    <source>
        <strain evidence="8">ARSEF 14590</strain>
    </source>
</reference>
<evidence type="ECO:0000256" key="4">
    <source>
        <dbReference type="ARBA" id="ARBA00022827"/>
    </source>
</evidence>
<evidence type="ECO:0000256" key="3">
    <source>
        <dbReference type="ARBA" id="ARBA00022630"/>
    </source>
</evidence>
<comment type="cofactor">
    <cofactor evidence="1">
        <name>FAD</name>
        <dbReference type="ChEBI" id="CHEBI:57692"/>
    </cofactor>
</comment>
<dbReference type="Pfam" id="PF01494">
    <property type="entry name" value="FAD_binding_3"/>
    <property type="match status" value="1"/>
</dbReference>
<proteinExistence type="inferred from homology"/>
<dbReference type="AlphaFoldDB" id="A0AAJ0CZP7"/>